<gene>
    <name evidence="1" type="ORF">HRI_001114300</name>
</gene>
<dbReference type="PANTHER" id="PTHR37247">
    <property type="entry name" value="TRANSMEMBRANE PROTEIN"/>
    <property type="match status" value="1"/>
</dbReference>
<protein>
    <submittedName>
        <fullName evidence="1">Uncharacterized protein</fullName>
    </submittedName>
</protein>
<reference evidence="1" key="1">
    <citation type="submission" date="2023-05" db="EMBL/GenBank/DDBJ databases">
        <title>Genome and transcriptome analyses reveal genes involved in the formation of fine ridges on petal epidermal cells in Hibiscus trionum.</title>
        <authorList>
            <person name="Koshimizu S."/>
            <person name="Masuda S."/>
            <person name="Ishii T."/>
            <person name="Shirasu K."/>
            <person name="Hoshino A."/>
            <person name="Arita M."/>
        </authorList>
    </citation>
    <scope>NUCLEOTIDE SEQUENCE</scope>
    <source>
        <strain evidence="1">Hamamatsu line</strain>
    </source>
</reference>
<name>A0A9W7LT88_HIBTR</name>
<organism evidence="1 2">
    <name type="scientific">Hibiscus trionum</name>
    <name type="common">Flower of an hour</name>
    <dbReference type="NCBI Taxonomy" id="183268"/>
    <lineage>
        <taxon>Eukaryota</taxon>
        <taxon>Viridiplantae</taxon>
        <taxon>Streptophyta</taxon>
        <taxon>Embryophyta</taxon>
        <taxon>Tracheophyta</taxon>
        <taxon>Spermatophyta</taxon>
        <taxon>Magnoliopsida</taxon>
        <taxon>eudicotyledons</taxon>
        <taxon>Gunneridae</taxon>
        <taxon>Pentapetalae</taxon>
        <taxon>rosids</taxon>
        <taxon>malvids</taxon>
        <taxon>Malvales</taxon>
        <taxon>Malvaceae</taxon>
        <taxon>Malvoideae</taxon>
        <taxon>Hibiscus</taxon>
    </lineage>
</organism>
<dbReference type="Proteomes" id="UP001165190">
    <property type="component" value="Unassembled WGS sequence"/>
</dbReference>
<evidence type="ECO:0000313" key="2">
    <source>
        <dbReference type="Proteomes" id="UP001165190"/>
    </source>
</evidence>
<keyword evidence="2" id="KW-1185">Reference proteome</keyword>
<proteinExistence type="predicted"/>
<dbReference type="OrthoDB" id="1913236at2759"/>
<dbReference type="EMBL" id="BSYR01000011">
    <property type="protein sequence ID" value="GMI74450.1"/>
    <property type="molecule type" value="Genomic_DNA"/>
</dbReference>
<dbReference type="AlphaFoldDB" id="A0A9W7LT88"/>
<accession>A0A9W7LT88</accession>
<comment type="caution">
    <text evidence="1">The sequence shown here is derived from an EMBL/GenBank/DDBJ whole genome shotgun (WGS) entry which is preliminary data.</text>
</comment>
<sequence length="112" mass="12694">MMIASKLPANSSGLLVISLTNWLLRRGSSLRKPCTSRHVVSVGRQSSYDDEEPFWLSLIRETIWGITSLSVFLVEQPSQLKYIEWPSFVSTLETAILTPSCRAHSLFLRRTP</sequence>
<dbReference type="PANTHER" id="PTHR37247:SF1">
    <property type="entry name" value="TRANSMEMBRANE PROTEIN"/>
    <property type="match status" value="1"/>
</dbReference>
<evidence type="ECO:0000313" key="1">
    <source>
        <dbReference type="EMBL" id="GMI74450.1"/>
    </source>
</evidence>